<dbReference type="GO" id="GO:0017057">
    <property type="term" value="F:6-phosphogluconolactonase activity"/>
    <property type="evidence" value="ECO:0007669"/>
    <property type="project" value="TreeGrafter"/>
</dbReference>
<keyword evidence="4" id="KW-1185">Reference proteome</keyword>
<sequence length="331" mass="38869">MKQFFYITSVDSQEIHVFQMKKNGYLTLLQILKEDEQIQPICVNYIKNKMYVGTKPNFYIITYNIRLDGTLEKIEKKIIDSSPTYISIDPINNFLFYCSYNYNCFNIYKLNDISGLLESSIPIKNIKNIQGCHFIKPDLKKLSIFVTSLKKDLIYVYSNKNNCWHISEKIDVKKKSGPRHIAFHPNNNYFYSINELNATIDVFKKTEKISFLKTVKMFDSIKKNQSYWSSDIHITPTGKYLYACDRYFSKISIFSIINNGSDLKFNKNKKTESQPRGFEIDFTGQYLVVAGQLSHHISVYKINQNTGNLDFIYRYKVGKNPIFVKSFFFQK</sequence>
<dbReference type="STRING" id="1410383.TGUWTKB_1650"/>
<comment type="similarity">
    <text evidence="1">Belongs to the cycloisomerase 2 family.</text>
</comment>
<name>A0A090ARK0_9ENTR</name>
<dbReference type="PANTHER" id="PTHR30344">
    <property type="entry name" value="6-PHOSPHOGLUCONOLACTONASE-RELATED"/>
    <property type="match status" value="1"/>
</dbReference>
<accession>A0A090ARK0</accession>
<dbReference type="PANTHER" id="PTHR30344:SF1">
    <property type="entry name" value="6-PHOSPHOGLUCONOLACTONASE"/>
    <property type="match status" value="1"/>
</dbReference>
<protein>
    <submittedName>
        <fullName evidence="3">6-phosphogluconolactonase</fullName>
    </submittedName>
</protein>
<dbReference type="RefSeq" id="WP_041062585.1">
    <property type="nucleotide sequence ID" value="NZ_AP014521.1"/>
</dbReference>
<dbReference type="InterPro" id="IPR015943">
    <property type="entry name" value="WD40/YVTN_repeat-like_dom_sf"/>
</dbReference>
<dbReference type="InterPro" id="IPR036322">
    <property type="entry name" value="WD40_repeat_dom_sf"/>
</dbReference>
<reference evidence="4" key="1">
    <citation type="submission" date="2013-11" db="EMBL/GenBank/DDBJ databases">
        <title>Symbiont-containing voluminous jelly as an extraordinary maternal gift for overwintering insect nymphs.</title>
        <authorList>
            <person name="Kaiwa N."/>
            <person name="Hosokawa T."/>
            <person name="Nikoh N."/>
            <person name="Meng X.Y."/>
            <person name="Tanahashi M."/>
            <person name="Moriyama M."/>
            <person name="Maeda T."/>
            <person name="Yamaguchi K."/>
            <person name="Shigenobu S."/>
            <person name="Ito M."/>
            <person name="Fukatsu T."/>
        </authorList>
    </citation>
    <scope>NUCLEOTIDE SEQUENCE [LARGE SCALE GENOMIC DNA]</scope>
    <source>
        <strain evidence="4">UwTKB</strain>
    </source>
</reference>
<gene>
    <name evidence="3" type="primary">ybhE</name>
    <name evidence="3" type="ORF">TGUWTKB_1650</name>
</gene>
<dbReference type="HOGENOM" id="CLU_038716_2_0_6"/>
<dbReference type="OrthoDB" id="9790815at2"/>
<evidence type="ECO:0000313" key="4">
    <source>
        <dbReference type="Proteomes" id="UP000031627"/>
    </source>
</evidence>
<evidence type="ECO:0000256" key="1">
    <source>
        <dbReference type="ARBA" id="ARBA00005564"/>
    </source>
</evidence>
<dbReference type="InterPro" id="IPR050282">
    <property type="entry name" value="Cycloisomerase_2"/>
</dbReference>
<organism evidence="3 4">
    <name type="scientific">Candidatus Tachikawaea gelatinosa</name>
    <dbReference type="NCBI Taxonomy" id="1410383"/>
    <lineage>
        <taxon>Bacteria</taxon>
        <taxon>Pseudomonadati</taxon>
        <taxon>Pseudomonadota</taxon>
        <taxon>Gammaproteobacteria</taxon>
        <taxon>Enterobacterales</taxon>
        <taxon>Enterobacteriaceae</taxon>
        <taxon>Candidatus Tachikawaea</taxon>
    </lineage>
</organism>
<proteinExistence type="inferred from homology"/>
<dbReference type="Gene3D" id="2.130.10.10">
    <property type="entry name" value="YVTN repeat-like/Quinoprotein amine dehydrogenase"/>
    <property type="match status" value="1"/>
</dbReference>
<dbReference type="SUPFAM" id="SSF50974">
    <property type="entry name" value="Nitrous oxide reductase, N-terminal domain"/>
    <property type="match status" value="1"/>
</dbReference>
<keyword evidence="2" id="KW-0313">Glucose metabolism</keyword>
<dbReference type="KEGG" id="sbw:TGUWTKB_1650"/>
<evidence type="ECO:0000256" key="2">
    <source>
        <dbReference type="ARBA" id="ARBA00022526"/>
    </source>
</evidence>
<keyword evidence="2" id="KW-0119">Carbohydrate metabolism</keyword>
<dbReference type="InterPro" id="IPR011045">
    <property type="entry name" value="N2O_reductase_N"/>
</dbReference>
<dbReference type="Proteomes" id="UP000031627">
    <property type="component" value="Chromosome"/>
</dbReference>
<dbReference type="Pfam" id="PF10282">
    <property type="entry name" value="Lactonase"/>
    <property type="match status" value="1"/>
</dbReference>
<dbReference type="GO" id="GO:0006006">
    <property type="term" value="P:glucose metabolic process"/>
    <property type="evidence" value="ECO:0007669"/>
    <property type="project" value="UniProtKB-KW"/>
</dbReference>
<dbReference type="EMBL" id="AP014521">
    <property type="protein sequence ID" value="BAP58415.1"/>
    <property type="molecule type" value="Genomic_DNA"/>
</dbReference>
<evidence type="ECO:0000313" key="3">
    <source>
        <dbReference type="EMBL" id="BAP58415.1"/>
    </source>
</evidence>
<reference evidence="3 4" key="2">
    <citation type="journal article" date="2014" name="Curr. Biol.">
        <title>Symbiont-Supplemented Maternal Investment Underpinning Host's Ecological Adaptation.</title>
        <authorList>
            <person name="Kaiwa N."/>
            <person name="Hosokawa T."/>
            <person name="Nikoh N."/>
            <person name="Tanahashi M."/>
            <person name="Moriyama M."/>
            <person name="Meng X.Y."/>
            <person name="Maeda T."/>
            <person name="Yamaguchi K."/>
            <person name="Shigenobu S."/>
            <person name="Ito M."/>
            <person name="Fukatsu T."/>
        </authorList>
    </citation>
    <scope>NUCLEOTIDE SEQUENCE [LARGE SCALE GENOMIC DNA]</scope>
    <source>
        <strain evidence="3 4">UwTKB</strain>
    </source>
</reference>
<dbReference type="AlphaFoldDB" id="A0A090ARK0"/>
<dbReference type="InterPro" id="IPR019405">
    <property type="entry name" value="Lactonase_7-beta_prop"/>
</dbReference>
<dbReference type="SUPFAM" id="SSF50978">
    <property type="entry name" value="WD40 repeat-like"/>
    <property type="match status" value="1"/>
</dbReference>
<dbReference type="GO" id="GO:0005829">
    <property type="term" value="C:cytosol"/>
    <property type="evidence" value="ECO:0007669"/>
    <property type="project" value="TreeGrafter"/>
</dbReference>